<protein>
    <submittedName>
        <fullName evidence="2">19562_t:CDS:1</fullName>
    </submittedName>
</protein>
<comment type="caution">
    <text evidence="2">The sequence shown here is derived from an EMBL/GenBank/DDBJ whole genome shotgun (WGS) entry which is preliminary data.</text>
</comment>
<organism evidence="2 3">
    <name type="scientific">Dentiscutata erythropus</name>
    <dbReference type="NCBI Taxonomy" id="1348616"/>
    <lineage>
        <taxon>Eukaryota</taxon>
        <taxon>Fungi</taxon>
        <taxon>Fungi incertae sedis</taxon>
        <taxon>Mucoromycota</taxon>
        <taxon>Glomeromycotina</taxon>
        <taxon>Glomeromycetes</taxon>
        <taxon>Diversisporales</taxon>
        <taxon>Gigasporaceae</taxon>
        <taxon>Dentiscutata</taxon>
    </lineage>
</organism>
<accession>A0A9N9G5W8</accession>
<name>A0A9N9G5W8_9GLOM</name>
<evidence type="ECO:0000313" key="2">
    <source>
        <dbReference type="EMBL" id="CAG8579544.1"/>
    </source>
</evidence>
<evidence type="ECO:0000256" key="1">
    <source>
        <dbReference type="SAM" id="Phobius"/>
    </source>
</evidence>
<keyword evidence="1" id="KW-1133">Transmembrane helix</keyword>
<sequence>MKVYWKSITGLLGAYTAIILSIKFLFMPNIAITINKFILLYSVSFTYLHADIIC</sequence>
<evidence type="ECO:0000313" key="3">
    <source>
        <dbReference type="Proteomes" id="UP000789405"/>
    </source>
</evidence>
<proteinExistence type="predicted"/>
<dbReference type="AlphaFoldDB" id="A0A9N9G5W8"/>
<feature type="transmembrane region" description="Helical" evidence="1">
    <location>
        <begin position="12"/>
        <end position="32"/>
    </location>
</feature>
<dbReference type="Proteomes" id="UP000789405">
    <property type="component" value="Unassembled WGS sequence"/>
</dbReference>
<keyword evidence="1" id="KW-0472">Membrane</keyword>
<reference evidence="2" key="1">
    <citation type="submission" date="2021-06" db="EMBL/GenBank/DDBJ databases">
        <authorList>
            <person name="Kallberg Y."/>
            <person name="Tangrot J."/>
            <person name="Rosling A."/>
        </authorList>
    </citation>
    <scope>NUCLEOTIDE SEQUENCE</scope>
    <source>
        <strain evidence="2">MA453B</strain>
    </source>
</reference>
<gene>
    <name evidence="2" type="ORF">DERYTH_LOCUS6618</name>
</gene>
<keyword evidence="1" id="KW-0812">Transmembrane</keyword>
<dbReference type="EMBL" id="CAJVPY010003038">
    <property type="protein sequence ID" value="CAG8579544.1"/>
    <property type="molecule type" value="Genomic_DNA"/>
</dbReference>
<keyword evidence="3" id="KW-1185">Reference proteome</keyword>